<feature type="region of interest" description="Disordered" evidence="1">
    <location>
        <begin position="23"/>
        <end position="48"/>
    </location>
</feature>
<accession>A0A6A4X5Z2</accession>
<dbReference type="EMBL" id="VIIS01000240">
    <property type="protein sequence ID" value="KAF0311444.1"/>
    <property type="molecule type" value="Genomic_DNA"/>
</dbReference>
<evidence type="ECO:0000313" key="2">
    <source>
        <dbReference type="EMBL" id="KAF0311444.1"/>
    </source>
</evidence>
<dbReference type="AlphaFoldDB" id="A0A6A4X5Z2"/>
<dbReference type="OrthoDB" id="6369556at2759"/>
<gene>
    <name evidence="2" type="ORF">FJT64_017763</name>
</gene>
<comment type="caution">
    <text evidence="2">The sequence shown here is derived from an EMBL/GenBank/DDBJ whole genome shotgun (WGS) entry which is preliminary data.</text>
</comment>
<name>A0A6A4X5Z2_AMPAM</name>
<keyword evidence="3" id="KW-1185">Reference proteome</keyword>
<evidence type="ECO:0000256" key="1">
    <source>
        <dbReference type="SAM" id="MobiDB-lite"/>
    </source>
</evidence>
<proteinExistence type="predicted"/>
<protein>
    <submittedName>
        <fullName evidence="2">Uncharacterized protein</fullName>
    </submittedName>
</protein>
<dbReference type="Proteomes" id="UP000440578">
    <property type="component" value="Unassembled WGS sequence"/>
</dbReference>
<feature type="compositionally biased region" description="Basic residues" evidence="1">
    <location>
        <begin position="25"/>
        <end position="35"/>
    </location>
</feature>
<evidence type="ECO:0000313" key="3">
    <source>
        <dbReference type="Proteomes" id="UP000440578"/>
    </source>
</evidence>
<reference evidence="2 3" key="1">
    <citation type="submission" date="2019-07" db="EMBL/GenBank/DDBJ databases">
        <title>Draft genome assembly of a fouling barnacle, Amphibalanus amphitrite (Darwin, 1854): The first reference genome for Thecostraca.</title>
        <authorList>
            <person name="Kim W."/>
        </authorList>
    </citation>
    <scope>NUCLEOTIDE SEQUENCE [LARGE SCALE GENOMIC DNA]</scope>
    <source>
        <strain evidence="2">SNU_AA5</strain>
        <tissue evidence="2">Soma without cirri and trophi</tissue>
    </source>
</reference>
<sequence length="245" mass="27746">MRLGSKSIEAIVYPEREGLSNINRARQRGRTRGRRPGGGANRFGDRPILDGPEMAENCRRIEVMVTCFENVLLTCESLGDFFRYRDLLRAVALVQEWLCEDVIHRFSGESEYLHISVAVALVQEWLWEDVIRRFSVLISSVSCYKQALLEAEECADSSLPDNLWPQVLRMEKQREEVCSPLRRQCQCLERSGRLSRCESDAADLYHNVTGMFLNWWCGAAGGVSSSVSLLLAALLVTSGWRLLVG</sequence>
<organism evidence="2 3">
    <name type="scientific">Amphibalanus amphitrite</name>
    <name type="common">Striped barnacle</name>
    <name type="synonym">Balanus amphitrite</name>
    <dbReference type="NCBI Taxonomy" id="1232801"/>
    <lineage>
        <taxon>Eukaryota</taxon>
        <taxon>Metazoa</taxon>
        <taxon>Ecdysozoa</taxon>
        <taxon>Arthropoda</taxon>
        <taxon>Crustacea</taxon>
        <taxon>Multicrustacea</taxon>
        <taxon>Cirripedia</taxon>
        <taxon>Thoracica</taxon>
        <taxon>Thoracicalcarea</taxon>
        <taxon>Balanomorpha</taxon>
        <taxon>Balanoidea</taxon>
        <taxon>Balanidae</taxon>
        <taxon>Amphibalaninae</taxon>
        <taxon>Amphibalanus</taxon>
    </lineage>
</organism>